<name>A0A973WHK5_9BRAD</name>
<dbReference type="AlphaFoldDB" id="A0A973WHK5"/>
<protein>
    <submittedName>
        <fullName evidence="1">Uncharacterized protein</fullName>
    </submittedName>
</protein>
<accession>A0A973WHK5</accession>
<comment type="caution">
    <text evidence="1">The sequence shown here is derived from an EMBL/GenBank/DDBJ whole genome shotgun (WGS) entry which is preliminary data.</text>
</comment>
<evidence type="ECO:0000313" key="1">
    <source>
        <dbReference type="EMBL" id="NVL04523.1"/>
    </source>
</evidence>
<sequence>MTDKRQYGSLELMEGAESAIVWYGNSRFNAADMQRATGLSERSQRELLKLGILQAVPQSRTATRLFDSRMLKRAALIYPMHEHGGLNLQVSGKLIYANTLLESLLYDSIDPWHAHQRMVDKAPHGEREWSWFSTTEDPGKQPGDFYVSLINRHFIASGFAASQQVYGHLTDDGSDIIVFRGAVWDELIDRSGTVPDWAAGEFHPKSALAGKSRIFKSRTASEFERDAIKRVVDSPTSIFSVNASLTLRVALRKLLRINGAS</sequence>
<organism evidence="1">
    <name type="scientific">Bradyrhizobium quebecense</name>
    <dbReference type="NCBI Taxonomy" id="2748629"/>
    <lineage>
        <taxon>Bacteria</taxon>
        <taxon>Pseudomonadati</taxon>
        <taxon>Pseudomonadota</taxon>
        <taxon>Alphaproteobacteria</taxon>
        <taxon>Hyphomicrobiales</taxon>
        <taxon>Nitrobacteraceae</taxon>
        <taxon>Bradyrhizobium</taxon>
    </lineage>
</organism>
<proteinExistence type="predicted"/>
<gene>
    <name evidence="1" type="ORF">HU230_01920</name>
</gene>
<dbReference type="EMBL" id="JABWSX010000001">
    <property type="protein sequence ID" value="NVL04523.1"/>
    <property type="molecule type" value="Genomic_DNA"/>
</dbReference>
<reference evidence="1" key="1">
    <citation type="submission" date="2020-06" db="EMBL/GenBank/DDBJ databases">
        <title>Whole Genome Sequence of Bradyrhizobium sp. Strain 66S1MB.</title>
        <authorList>
            <person name="Bromfield E."/>
            <person name="Cloutier S."/>
        </authorList>
    </citation>
    <scope>NUCLEOTIDE SEQUENCE</scope>
    <source>
        <strain evidence="1">66S1MB</strain>
    </source>
</reference>
<dbReference type="RefSeq" id="WP_176528763.1">
    <property type="nucleotide sequence ID" value="NZ_CP088022.1"/>
</dbReference>